<keyword evidence="2" id="KW-1185">Reference proteome</keyword>
<comment type="caution">
    <text evidence="1">The sequence shown here is derived from an EMBL/GenBank/DDBJ whole genome shotgun (WGS) entry which is preliminary data.</text>
</comment>
<dbReference type="EMBL" id="LKCW01000221">
    <property type="protein sequence ID" value="KPM36028.1"/>
    <property type="molecule type" value="Genomic_DNA"/>
</dbReference>
<dbReference type="OrthoDB" id="4501419at2759"/>
<sequence>MKAVESSHLENLVQHRPILILNLTCHGASFIDTLIRRSPGSIVSKHGGKLLPLEIWFQILEMATEDVDTQSYCLVRPRCLENDASGSVLVCEWVEQKKLCGSLDDRWDVETYEDCISQPENVVQYAEEDQPFRLPETFDSATAIRIHKATLSSDIKVLFADITVPDVIAWVEYGNCETCDATRIMCIECSNGRWAADNFIGWGTRDCSVRLLCPLCLGLGYGEESMSQTGVPIEEQDEDYMTDQEYHNWVQTRFKELGYAD</sequence>
<gene>
    <name evidence="1" type="ORF">AK830_g10536</name>
</gene>
<protein>
    <submittedName>
        <fullName evidence="1">Uncharacterized protein</fullName>
    </submittedName>
</protein>
<reference evidence="1 2" key="1">
    <citation type="submission" date="2015-09" db="EMBL/GenBank/DDBJ databases">
        <title>Draft genome of a European isolate of the apple canker pathogen Neonectria ditissima.</title>
        <authorList>
            <person name="Gomez-Cortecero A."/>
            <person name="Harrison R.J."/>
            <person name="Armitage A.D."/>
        </authorList>
    </citation>
    <scope>NUCLEOTIDE SEQUENCE [LARGE SCALE GENOMIC DNA]</scope>
    <source>
        <strain evidence="1 2">R09/05</strain>
    </source>
</reference>
<evidence type="ECO:0000313" key="1">
    <source>
        <dbReference type="EMBL" id="KPM36028.1"/>
    </source>
</evidence>
<dbReference type="STRING" id="78410.A0A0N8H5F5"/>
<accession>A0A0N8H5F5</accession>
<proteinExistence type="predicted"/>
<evidence type="ECO:0000313" key="2">
    <source>
        <dbReference type="Proteomes" id="UP000050424"/>
    </source>
</evidence>
<organism evidence="1 2">
    <name type="scientific">Neonectria ditissima</name>
    <dbReference type="NCBI Taxonomy" id="78410"/>
    <lineage>
        <taxon>Eukaryota</taxon>
        <taxon>Fungi</taxon>
        <taxon>Dikarya</taxon>
        <taxon>Ascomycota</taxon>
        <taxon>Pezizomycotina</taxon>
        <taxon>Sordariomycetes</taxon>
        <taxon>Hypocreomycetidae</taxon>
        <taxon>Hypocreales</taxon>
        <taxon>Nectriaceae</taxon>
        <taxon>Neonectria</taxon>
    </lineage>
</organism>
<name>A0A0N8H5F5_9HYPO</name>
<dbReference type="AlphaFoldDB" id="A0A0N8H5F5"/>
<dbReference type="Proteomes" id="UP000050424">
    <property type="component" value="Unassembled WGS sequence"/>
</dbReference>